<keyword evidence="4 5" id="KW-0472">Membrane</keyword>
<keyword evidence="2 5" id="KW-0812">Transmembrane</keyword>
<proteinExistence type="predicted"/>
<protein>
    <recommendedName>
        <fullName evidence="6">G-protein coupled receptors family 1 profile domain-containing protein</fullName>
    </recommendedName>
</protein>
<feature type="transmembrane region" description="Helical" evidence="5">
    <location>
        <begin position="58"/>
        <end position="76"/>
    </location>
</feature>
<dbReference type="PROSITE" id="PS50262">
    <property type="entry name" value="G_PROTEIN_RECEP_F1_2"/>
    <property type="match status" value="1"/>
</dbReference>
<dbReference type="InterPro" id="IPR000276">
    <property type="entry name" value="GPCR_Rhodpsn"/>
</dbReference>
<dbReference type="EMBL" id="CAJOAZ010001326">
    <property type="protein sequence ID" value="CAF3799254.1"/>
    <property type="molecule type" value="Genomic_DNA"/>
</dbReference>
<evidence type="ECO:0000256" key="5">
    <source>
        <dbReference type="SAM" id="Phobius"/>
    </source>
</evidence>
<feature type="transmembrane region" description="Helical" evidence="5">
    <location>
        <begin position="270"/>
        <end position="290"/>
    </location>
</feature>
<feature type="transmembrane region" description="Helical" evidence="5">
    <location>
        <begin position="310"/>
        <end position="329"/>
    </location>
</feature>
<comment type="subcellular location">
    <subcellularLocation>
        <location evidence="1">Membrane</location>
    </subcellularLocation>
</comment>
<comment type="caution">
    <text evidence="7">The sequence shown here is derived from an EMBL/GenBank/DDBJ whole genome shotgun (WGS) entry which is preliminary data.</text>
</comment>
<dbReference type="PANTHER" id="PTHR46641">
    <property type="entry name" value="FMRFAMIDE RECEPTOR-RELATED"/>
    <property type="match status" value="1"/>
</dbReference>
<dbReference type="Proteomes" id="UP000663844">
    <property type="component" value="Unassembled WGS sequence"/>
</dbReference>
<feature type="transmembrane region" description="Helical" evidence="5">
    <location>
        <begin position="200"/>
        <end position="222"/>
    </location>
</feature>
<keyword evidence="3 5" id="KW-1133">Transmembrane helix</keyword>
<dbReference type="InterPro" id="IPR052954">
    <property type="entry name" value="GPCR-Ligand_Int"/>
</dbReference>
<evidence type="ECO:0000256" key="3">
    <source>
        <dbReference type="ARBA" id="ARBA00022989"/>
    </source>
</evidence>
<evidence type="ECO:0000259" key="6">
    <source>
        <dbReference type="PROSITE" id="PS50262"/>
    </source>
</evidence>
<dbReference type="Proteomes" id="UP000663845">
    <property type="component" value="Unassembled WGS sequence"/>
</dbReference>
<feature type="transmembrane region" description="Helical" evidence="5">
    <location>
        <begin position="141"/>
        <end position="161"/>
    </location>
</feature>
<organism evidence="7 9">
    <name type="scientific">Adineta steineri</name>
    <dbReference type="NCBI Taxonomy" id="433720"/>
    <lineage>
        <taxon>Eukaryota</taxon>
        <taxon>Metazoa</taxon>
        <taxon>Spiralia</taxon>
        <taxon>Gnathifera</taxon>
        <taxon>Rotifera</taxon>
        <taxon>Eurotatoria</taxon>
        <taxon>Bdelloidea</taxon>
        <taxon>Adinetida</taxon>
        <taxon>Adinetidae</taxon>
        <taxon>Adineta</taxon>
    </lineage>
</organism>
<dbReference type="EMBL" id="CAJNOG010000318">
    <property type="protein sequence ID" value="CAF1170323.1"/>
    <property type="molecule type" value="Genomic_DNA"/>
</dbReference>
<dbReference type="GO" id="GO:0004930">
    <property type="term" value="F:G protein-coupled receptor activity"/>
    <property type="evidence" value="ECO:0007669"/>
    <property type="project" value="InterPro"/>
</dbReference>
<name>A0A814UCF2_9BILA</name>
<evidence type="ECO:0000256" key="4">
    <source>
        <dbReference type="ARBA" id="ARBA00023136"/>
    </source>
</evidence>
<evidence type="ECO:0000256" key="1">
    <source>
        <dbReference type="ARBA" id="ARBA00004370"/>
    </source>
</evidence>
<sequence length="419" mass="49322">MINNTTSSASIYGYMNCSITNGIIRYFGTFIFLIGILSTILSICVFARKPLRRKSCCFYFLILAISDSIHLLTMTIEHLPYSFNIDLIIIHTSLCKITIFLIYFSNHLSNIVLTLASVDRFILIYCPSRSKHYCNVNRAKCFVLIAVIILFIANGHILFGYEKIQLDDKPLNVSYDCNIRRENILYNQFFHFYDSYIESIFFIIIPFIIMFICSILIIFQIFETRKNLRYNTTGKFYYYTFYTSETIRQTVRKTFQEQGTTKLRDKDIQLCFMLIGTTLAFLIFCLPTEINDILIYTDREHSCSTWFRKVLLMLMQQIYYAGHFYIYTLTGQVFRKHLYAIFANKQNQSISSRFFSKFHRLKNQSTIRDQNEKSKSSFRTTSFINIKTHRPTTKKVLTNDLNDPSQKLLSNSKYIIGSY</sequence>
<dbReference type="SUPFAM" id="SSF81321">
    <property type="entry name" value="Family A G protein-coupled receptor-like"/>
    <property type="match status" value="1"/>
</dbReference>
<evidence type="ECO:0000313" key="7">
    <source>
        <dbReference type="EMBL" id="CAF1170323.1"/>
    </source>
</evidence>
<feature type="transmembrane region" description="Helical" evidence="5">
    <location>
        <begin position="82"/>
        <end position="104"/>
    </location>
</feature>
<gene>
    <name evidence="7" type="ORF">JYZ213_LOCUS25176</name>
    <name evidence="8" type="ORF">OXD698_LOCUS18154</name>
</gene>
<dbReference type="PRINTS" id="PR00237">
    <property type="entry name" value="GPCRRHODOPSN"/>
</dbReference>
<accession>A0A814UCF2</accession>
<evidence type="ECO:0000256" key="2">
    <source>
        <dbReference type="ARBA" id="ARBA00022692"/>
    </source>
</evidence>
<reference evidence="7" key="1">
    <citation type="submission" date="2021-02" db="EMBL/GenBank/DDBJ databases">
        <authorList>
            <person name="Nowell W R."/>
        </authorList>
    </citation>
    <scope>NUCLEOTIDE SEQUENCE</scope>
</reference>
<evidence type="ECO:0000313" key="8">
    <source>
        <dbReference type="EMBL" id="CAF3799254.1"/>
    </source>
</evidence>
<dbReference type="Gene3D" id="1.20.1070.10">
    <property type="entry name" value="Rhodopsin 7-helix transmembrane proteins"/>
    <property type="match status" value="1"/>
</dbReference>
<feature type="transmembrane region" description="Helical" evidence="5">
    <location>
        <begin position="23"/>
        <end position="46"/>
    </location>
</feature>
<dbReference type="GO" id="GO:0016020">
    <property type="term" value="C:membrane"/>
    <property type="evidence" value="ECO:0007669"/>
    <property type="project" value="UniProtKB-SubCell"/>
</dbReference>
<dbReference type="AlphaFoldDB" id="A0A814UCF2"/>
<dbReference type="PANTHER" id="PTHR46641:SF25">
    <property type="entry name" value="CNMAMIDE RECEPTOR-RELATED"/>
    <property type="match status" value="1"/>
</dbReference>
<feature type="domain" description="G-protein coupled receptors family 1 profile" evidence="6">
    <location>
        <begin position="38"/>
        <end position="327"/>
    </location>
</feature>
<evidence type="ECO:0000313" key="9">
    <source>
        <dbReference type="Proteomes" id="UP000663845"/>
    </source>
</evidence>
<dbReference type="InterPro" id="IPR017452">
    <property type="entry name" value="GPCR_Rhodpsn_7TM"/>
</dbReference>
<dbReference type="Pfam" id="PF00001">
    <property type="entry name" value="7tm_1"/>
    <property type="match status" value="1"/>
</dbReference>